<dbReference type="Gene3D" id="3.40.50.720">
    <property type="entry name" value="NAD(P)-binding Rossmann-like Domain"/>
    <property type="match status" value="1"/>
</dbReference>
<dbReference type="AlphaFoldDB" id="A0A8J7MCZ1"/>
<keyword evidence="9" id="KW-1185">Reference proteome</keyword>
<dbReference type="InterPro" id="IPR005913">
    <property type="entry name" value="dTDP_dehydrorham_reduct"/>
</dbReference>
<dbReference type="GO" id="GO:0019305">
    <property type="term" value="P:dTDP-rhamnose biosynthetic process"/>
    <property type="evidence" value="ECO:0007669"/>
    <property type="project" value="UniProtKB-UniPathway"/>
</dbReference>
<gene>
    <name evidence="8" type="ORF">JIN82_03625</name>
</gene>
<evidence type="ECO:0000256" key="6">
    <source>
        <dbReference type="RuleBase" id="RU364082"/>
    </source>
</evidence>
<dbReference type="Proteomes" id="UP000624703">
    <property type="component" value="Unassembled WGS sequence"/>
</dbReference>
<comment type="similarity">
    <text evidence="2 6">Belongs to the dTDP-4-dehydrorhamnose reductase family.</text>
</comment>
<comment type="pathway">
    <text evidence="1 6">Carbohydrate biosynthesis; dTDP-L-rhamnose biosynthesis.</text>
</comment>
<comment type="caution">
    <text evidence="8">The sequence shown here is derived from an EMBL/GenBank/DDBJ whole genome shotgun (WGS) entry which is preliminary data.</text>
</comment>
<keyword evidence="6" id="KW-0521">NADP</keyword>
<evidence type="ECO:0000256" key="2">
    <source>
        <dbReference type="ARBA" id="ARBA00010944"/>
    </source>
</evidence>
<dbReference type="RefSeq" id="WP_200310281.1">
    <property type="nucleotide sequence ID" value="NZ_JAENIM010000020.1"/>
</dbReference>
<dbReference type="InterPro" id="IPR029903">
    <property type="entry name" value="RmlD-like-bd"/>
</dbReference>
<dbReference type="EMBL" id="JAENIM010000020">
    <property type="protein sequence ID" value="MBK1790243.1"/>
    <property type="molecule type" value="Genomic_DNA"/>
</dbReference>
<dbReference type="Gene3D" id="3.90.25.10">
    <property type="entry name" value="UDP-galactose 4-epimerase, domain 1"/>
    <property type="match status" value="1"/>
</dbReference>
<dbReference type="Pfam" id="PF04321">
    <property type="entry name" value="RmlD_sub_bind"/>
    <property type="match status" value="1"/>
</dbReference>
<evidence type="ECO:0000313" key="8">
    <source>
        <dbReference type="EMBL" id="MBK1790243.1"/>
    </source>
</evidence>
<evidence type="ECO:0000256" key="1">
    <source>
        <dbReference type="ARBA" id="ARBA00004781"/>
    </source>
</evidence>
<evidence type="ECO:0000256" key="5">
    <source>
        <dbReference type="ARBA" id="ARBA00048200"/>
    </source>
</evidence>
<accession>A0A8J7MCZ1</accession>
<reference evidence="8" key="1">
    <citation type="submission" date="2021-01" db="EMBL/GenBank/DDBJ databases">
        <title>Modified the classification status of verrucomicrobia.</title>
        <authorList>
            <person name="Feng X."/>
        </authorList>
    </citation>
    <scope>NUCLEOTIDE SEQUENCE</scope>
    <source>
        <strain evidence="8">_KCTC 22039</strain>
    </source>
</reference>
<dbReference type="EC" id="1.1.1.133" evidence="3 6"/>
<sequence length="290" mass="32526">MRIALTGPTGRLGNQWMRKINATPGYQLVALDRQLLDLSQPAKIPQQLSEIPFDCLINTAALSSPDECENNPQLAARCNAQSPAEMAKFCHQNQRKFLHYSTDYVFSGQQSGYLDESVVPEPINVYGQSKLDGERAILAANPAAIIARVSWLFGPGKTSFFDFVLDSAQQGKPLAAIANKFSLPTYTVDLVDWSLTLLENEAAGIYHLCNSGDAQSWHSYASEIIKQAKQLDLLPEEVGVRKQMLDEMVSFTATRPIHTVMRTQRIEDEFNIKPRPWNLAARDFLHVFRR</sequence>
<dbReference type="InterPro" id="IPR036291">
    <property type="entry name" value="NAD(P)-bd_dom_sf"/>
</dbReference>
<protein>
    <recommendedName>
        <fullName evidence="4 6">dTDP-4-dehydrorhamnose reductase</fullName>
        <ecNumber evidence="3 6">1.1.1.133</ecNumber>
    </recommendedName>
</protein>
<organism evidence="8 9">
    <name type="scientific">Persicirhabdus sediminis</name>
    <dbReference type="NCBI Taxonomy" id="454144"/>
    <lineage>
        <taxon>Bacteria</taxon>
        <taxon>Pseudomonadati</taxon>
        <taxon>Verrucomicrobiota</taxon>
        <taxon>Verrucomicrobiia</taxon>
        <taxon>Verrucomicrobiales</taxon>
        <taxon>Verrucomicrobiaceae</taxon>
        <taxon>Persicirhabdus</taxon>
    </lineage>
</organism>
<evidence type="ECO:0000259" key="7">
    <source>
        <dbReference type="Pfam" id="PF04321"/>
    </source>
</evidence>
<proteinExistence type="inferred from homology"/>
<feature type="domain" description="RmlD-like substrate binding" evidence="7">
    <location>
        <begin position="1"/>
        <end position="287"/>
    </location>
</feature>
<dbReference type="UniPathway" id="UPA00124"/>
<evidence type="ECO:0000256" key="4">
    <source>
        <dbReference type="ARBA" id="ARBA00017099"/>
    </source>
</evidence>
<keyword evidence="6" id="KW-0560">Oxidoreductase</keyword>
<evidence type="ECO:0000256" key="3">
    <source>
        <dbReference type="ARBA" id="ARBA00012929"/>
    </source>
</evidence>
<dbReference type="PANTHER" id="PTHR10491">
    <property type="entry name" value="DTDP-4-DEHYDRORHAMNOSE REDUCTASE"/>
    <property type="match status" value="1"/>
</dbReference>
<dbReference type="SUPFAM" id="SSF51735">
    <property type="entry name" value="NAD(P)-binding Rossmann-fold domains"/>
    <property type="match status" value="1"/>
</dbReference>
<dbReference type="GO" id="GO:0008831">
    <property type="term" value="F:dTDP-4-dehydrorhamnose reductase activity"/>
    <property type="evidence" value="ECO:0007669"/>
    <property type="project" value="UniProtKB-EC"/>
</dbReference>
<comment type="catalytic activity">
    <reaction evidence="5">
        <text>dTDP-beta-L-rhamnose + NADP(+) = dTDP-4-dehydro-beta-L-rhamnose + NADPH + H(+)</text>
        <dbReference type="Rhea" id="RHEA:21796"/>
        <dbReference type="ChEBI" id="CHEBI:15378"/>
        <dbReference type="ChEBI" id="CHEBI:57510"/>
        <dbReference type="ChEBI" id="CHEBI:57783"/>
        <dbReference type="ChEBI" id="CHEBI:58349"/>
        <dbReference type="ChEBI" id="CHEBI:62830"/>
        <dbReference type="EC" id="1.1.1.133"/>
    </reaction>
</comment>
<dbReference type="CDD" id="cd05254">
    <property type="entry name" value="dTDP_HR_like_SDR_e"/>
    <property type="match status" value="1"/>
</dbReference>
<comment type="function">
    <text evidence="6">Catalyzes the reduction of dTDP-6-deoxy-L-lyxo-4-hexulose to yield dTDP-L-rhamnose.</text>
</comment>
<evidence type="ECO:0000313" key="9">
    <source>
        <dbReference type="Proteomes" id="UP000624703"/>
    </source>
</evidence>
<name>A0A8J7MCZ1_9BACT</name>
<dbReference type="PANTHER" id="PTHR10491:SF4">
    <property type="entry name" value="METHIONINE ADENOSYLTRANSFERASE 2 SUBUNIT BETA"/>
    <property type="match status" value="1"/>
</dbReference>
<dbReference type="GO" id="GO:0005829">
    <property type="term" value="C:cytosol"/>
    <property type="evidence" value="ECO:0007669"/>
    <property type="project" value="TreeGrafter"/>
</dbReference>